<evidence type="ECO:0000313" key="2">
    <source>
        <dbReference type="EMBL" id="CCL98399.1"/>
    </source>
</evidence>
<dbReference type="HOGENOM" id="CLU_022554_0_0_1"/>
<feature type="region of interest" description="Disordered" evidence="1">
    <location>
        <begin position="637"/>
        <end position="666"/>
    </location>
</feature>
<organism evidence="2 3">
    <name type="scientific">Fibroporia radiculosa</name>
    <dbReference type="NCBI Taxonomy" id="599839"/>
    <lineage>
        <taxon>Eukaryota</taxon>
        <taxon>Fungi</taxon>
        <taxon>Dikarya</taxon>
        <taxon>Basidiomycota</taxon>
        <taxon>Agaricomycotina</taxon>
        <taxon>Agaricomycetes</taxon>
        <taxon>Polyporales</taxon>
        <taxon>Fibroporiaceae</taxon>
        <taxon>Fibroporia</taxon>
    </lineage>
</organism>
<dbReference type="STRING" id="599839.J4GZX5"/>
<evidence type="ECO:0000256" key="1">
    <source>
        <dbReference type="SAM" id="MobiDB-lite"/>
    </source>
</evidence>
<dbReference type="OrthoDB" id="21648at2759"/>
<dbReference type="RefSeq" id="XP_012177682.1">
    <property type="nucleotide sequence ID" value="XM_012322292.1"/>
</dbReference>
<name>J4GZX5_9APHY</name>
<dbReference type="InParanoid" id="J4GZX5"/>
<feature type="region of interest" description="Disordered" evidence="1">
    <location>
        <begin position="723"/>
        <end position="761"/>
    </location>
</feature>
<dbReference type="Proteomes" id="UP000006352">
    <property type="component" value="Unassembled WGS sequence"/>
</dbReference>
<feature type="compositionally biased region" description="Polar residues" evidence="1">
    <location>
        <begin position="646"/>
        <end position="666"/>
    </location>
</feature>
<feature type="compositionally biased region" description="Polar residues" evidence="1">
    <location>
        <begin position="361"/>
        <end position="374"/>
    </location>
</feature>
<dbReference type="EMBL" id="HE796881">
    <property type="protein sequence ID" value="CCL98399.1"/>
    <property type="molecule type" value="Genomic_DNA"/>
</dbReference>
<accession>J4GZX5</accession>
<dbReference type="AlphaFoldDB" id="J4GZX5"/>
<evidence type="ECO:0000313" key="3">
    <source>
        <dbReference type="Proteomes" id="UP000006352"/>
    </source>
</evidence>
<feature type="region of interest" description="Disordered" evidence="1">
    <location>
        <begin position="1"/>
        <end position="77"/>
    </location>
</feature>
<proteinExistence type="predicted"/>
<protein>
    <submittedName>
        <fullName evidence="2">Uncharacterized protein</fullName>
    </submittedName>
</protein>
<feature type="compositionally biased region" description="Low complexity" evidence="1">
    <location>
        <begin position="736"/>
        <end position="746"/>
    </location>
</feature>
<reference evidence="2 3" key="1">
    <citation type="journal article" date="2012" name="Appl. Environ. Microbiol.">
        <title>Short-read sequencing for genomic analysis of the brown rot fungus Fibroporia radiculosa.</title>
        <authorList>
            <person name="Tang J.D."/>
            <person name="Perkins A.D."/>
            <person name="Sonstegard T.S."/>
            <person name="Schroeder S.G."/>
            <person name="Burgess S.C."/>
            <person name="Diehl S.V."/>
        </authorList>
    </citation>
    <scope>NUCLEOTIDE SEQUENCE [LARGE SCALE GENOMIC DNA]</scope>
    <source>
        <strain evidence="2 3">TFFH 294</strain>
    </source>
</reference>
<feature type="compositionally biased region" description="Basic and acidic residues" evidence="1">
    <location>
        <begin position="33"/>
        <end position="50"/>
    </location>
</feature>
<gene>
    <name evidence="2" type="ORF">FIBRA_00394</name>
</gene>
<feature type="region of interest" description="Disordered" evidence="1">
    <location>
        <begin position="348"/>
        <end position="384"/>
    </location>
</feature>
<keyword evidence="3" id="KW-1185">Reference proteome</keyword>
<dbReference type="GeneID" id="24093310"/>
<sequence>MARATRSSADKGKQQDAAPTIRKAGSKKRKRNSTAEHDEQPAAKQARTDDSQEPEEQQPTDTKVPDLLGSGDVPIDPSDAQKVLDVLEMVDTQGLLDRVFPLPTKHPESLSPDVSGSSSSAQTYSLRTLLQHSSEHTLKVLRASSAVQHLYPISSHPRARTSSPAAQQLRFCNLALSLLDQASLRSIPATLNVQSLFPALIDVPGDADEKKADDSVSPVLNSPRRRKYALVQRLPTGDWWTSLNSDVAQSDGKELSGLSTAHAELAVIFPSSSNSAAGDKTLAAFVTRRLGAALPQVPGPRRVSCGKFLDYGTYASFAPSFDQDGVEVGRDYLGEVIWQQRHKARIRDKSKGKQRALPDVTPSSEDLVLSSTPASGEKATTGHVQEADDDWDYENALETVLPPDEAAAIKSAMGSLELEQAVQELLDRNARALLRLQRLQRERLGSDGGGLSVVEESSEEWKIAQAIIDSLAVLASLRPRCSSRDDSEAPFVPSPSALRTLQRTLPVDASLGWYGTLPENRATALRDDTTVSVTPTTAVASAPSVTTTVAPTATPVKPNASNTPYTPFNFSNYPASQYRGGYGTYAPGQPSSYYANYSTGAQGQTATGTHYPNAQYGSAGQYSYSSWYNYQQTSTAAQVPAGTPGGSTSARTTPQPVTTPTSMPTNYASFFASTTQQPSQSQQRAVANTVLTAAAKAYQPAAWASVGQTGTTPTLPLHLRATTTASSTPGTPQPATPGGTTPYAAQNFYGNYQPSPAPAAR</sequence>